<evidence type="ECO:0000313" key="7">
    <source>
        <dbReference type="EMBL" id="EDR10738.1"/>
    </source>
</evidence>
<sequence>MPGKSQDSRLTVTQPCSTFNSTAFFDDPYLTSEDSSSSRGSQHGSVPVYPIGFEDEAIATPQIMFDNLRVGPPMKAKIGSDVLVSLTTQRRTRPAQHKCDLCPSDFTTKYNLRNHMKSHYAIRDYRLVLFYVYE</sequence>
<dbReference type="OrthoDB" id="3437960at2759"/>
<dbReference type="PROSITE" id="PS00028">
    <property type="entry name" value="ZINC_FINGER_C2H2_1"/>
    <property type="match status" value="1"/>
</dbReference>
<dbReference type="HOGENOM" id="CLU_1896584_0_0_1"/>
<dbReference type="Proteomes" id="UP000001194">
    <property type="component" value="Unassembled WGS sequence"/>
</dbReference>
<keyword evidence="2 4" id="KW-0863">Zinc-finger</keyword>
<dbReference type="FunFam" id="3.30.160.60:FF:000446">
    <property type="entry name" value="Zinc finger protein"/>
    <property type="match status" value="1"/>
</dbReference>
<dbReference type="PROSITE" id="PS50157">
    <property type="entry name" value="ZINC_FINGER_C2H2_2"/>
    <property type="match status" value="1"/>
</dbReference>
<dbReference type="InParanoid" id="B0D2F6"/>
<accession>B0D2F6</accession>
<dbReference type="GeneID" id="6073844"/>
<evidence type="ECO:0000256" key="2">
    <source>
        <dbReference type="ARBA" id="ARBA00022771"/>
    </source>
</evidence>
<dbReference type="InterPro" id="IPR013087">
    <property type="entry name" value="Znf_C2H2_type"/>
</dbReference>
<dbReference type="EMBL" id="DS547096">
    <property type="protein sequence ID" value="EDR10738.1"/>
    <property type="molecule type" value="Genomic_DNA"/>
</dbReference>
<dbReference type="KEGG" id="lbc:LACBIDRAFT_324602"/>
<dbReference type="AlphaFoldDB" id="B0D2F6"/>
<dbReference type="InterPro" id="IPR036236">
    <property type="entry name" value="Znf_C2H2_sf"/>
</dbReference>
<proteinExistence type="predicted"/>
<evidence type="ECO:0000256" key="1">
    <source>
        <dbReference type="ARBA" id="ARBA00022723"/>
    </source>
</evidence>
<reference evidence="7 8" key="1">
    <citation type="journal article" date="2008" name="Nature">
        <title>The genome of Laccaria bicolor provides insights into mycorrhizal symbiosis.</title>
        <authorList>
            <person name="Martin F."/>
            <person name="Aerts A."/>
            <person name="Ahren D."/>
            <person name="Brun A."/>
            <person name="Danchin E.G.J."/>
            <person name="Duchaussoy F."/>
            <person name="Gibon J."/>
            <person name="Kohler A."/>
            <person name="Lindquist E."/>
            <person name="Pereda V."/>
            <person name="Salamov A."/>
            <person name="Shapiro H.J."/>
            <person name="Wuyts J."/>
            <person name="Blaudez D."/>
            <person name="Buee M."/>
            <person name="Brokstein P."/>
            <person name="Canbaeck B."/>
            <person name="Cohen D."/>
            <person name="Courty P.E."/>
            <person name="Coutinho P.M."/>
            <person name="Delaruelle C."/>
            <person name="Detter J.C."/>
            <person name="Deveau A."/>
            <person name="DiFazio S."/>
            <person name="Duplessis S."/>
            <person name="Fraissinet-Tachet L."/>
            <person name="Lucic E."/>
            <person name="Frey-Klett P."/>
            <person name="Fourrey C."/>
            <person name="Feussner I."/>
            <person name="Gay G."/>
            <person name="Grimwood J."/>
            <person name="Hoegger P.J."/>
            <person name="Jain P."/>
            <person name="Kilaru S."/>
            <person name="Labbe J."/>
            <person name="Lin Y.C."/>
            <person name="Legue V."/>
            <person name="Le Tacon F."/>
            <person name="Marmeisse R."/>
            <person name="Melayah D."/>
            <person name="Montanini B."/>
            <person name="Muratet M."/>
            <person name="Nehls U."/>
            <person name="Niculita-Hirzel H."/>
            <person name="Oudot-Le Secq M.P."/>
            <person name="Peter M."/>
            <person name="Quesneville H."/>
            <person name="Rajashekar B."/>
            <person name="Reich M."/>
            <person name="Rouhier N."/>
            <person name="Schmutz J."/>
            <person name="Yin T."/>
            <person name="Chalot M."/>
            <person name="Henrissat B."/>
            <person name="Kuees U."/>
            <person name="Lucas S."/>
            <person name="Van de Peer Y."/>
            <person name="Podila G.K."/>
            <person name="Polle A."/>
            <person name="Pukkila P.J."/>
            <person name="Richardson P.M."/>
            <person name="Rouze P."/>
            <person name="Sanders I.R."/>
            <person name="Stajich J.E."/>
            <person name="Tunlid A."/>
            <person name="Tuskan G."/>
            <person name="Grigoriev I.V."/>
        </authorList>
    </citation>
    <scope>NUCLEOTIDE SEQUENCE [LARGE SCALE GENOMIC DNA]</scope>
    <source>
        <strain evidence="8">S238N-H82 / ATCC MYA-4686</strain>
    </source>
</reference>
<keyword evidence="1" id="KW-0479">Metal-binding</keyword>
<evidence type="ECO:0000259" key="6">
    <source>
        <dbReference type="PROSITE" id="PS50157"/>
    </source>
</evidence>
<name>B0D2F6_LACBS</name>
<evidence type="ECO:0000256" key="5">
    <source>
        <dbReference type="SAM" id="MobiDB-lite"/>
    </source>
</evidence>
<keyword evidence="8" id="KW-1185">Reference proteome</keyword>
<dbReference type="RefSeq" id="XP_001878039.1">
    <property type="nucleotide sequence ID" value="XM_001878004.1"/>
</dbReference>
<evidence type="ECO:0000256" key="3">
    <source>
        <dbReference type="ARBA" id="ARBA00022833"/>
    </source>
</evidence>
<evidence type="ECO:0000313" key="8">
    <source>
        <dbReference type="Proteomes" id="UP000001194"/>
    </source>
</evidence>
<evidence type="ECO:0000256" key="4">
    <source>
        <dbReference type="PROSITE-ProRule" id="PRU00042"/>
    </source>
</evidence>
<feature type="domain" description="C2H2-type" evidence="6">
    <location>
        <begin position="97"/>
        <end position="124"/>
    </location>
</feature>
<keyword evidence="3" id="KW-0862">Zinc</keyword>
<dbReference type="SUPFAM" id="SSF57667">
    <property type="entry name" value="beta-beta-alpha zinc fingers"/>
    <property type="match status" value="1"/>
</dbReference>
<organism evidence="8">
    <name type="scientific">Laccaria bicolor (strain S238N-H82 / ATCC MYA-4686)</name>
    <name type="common">Bicoloured deceiver</name>
    <name type="synonym">Laccaria laccata var. bicolor</name>
    <dbReference type="NCBI Taxonomy" id="486041"/>
    <lineage>
        <taxon>Eukaryota</taxon>
        <taxon>Fungi</taxon>
        <taxon>Dikarya</taxon>
        <taxon>Basidiomycota</taxon>
        <taxon>Agaricomycotina</taxon>
        <taxon>Agaricomycetes</taxon>
        <taxon>Agaricomycetidae</taxon>
        <taxon>Agaricales</taxon>
        <taxon>Agaricineae</taxon>
        <taxon>Hydnangiaceae</taxon>
        <taxon>Laccaria</taxon>
    </lineage>
</organism>
<dbReference type="SMART" id="SM00355">
    <property type="entry name" value="ZnF_C2H2"/>
    <property type="match status" value="1"/>
</dbReference>
<dbReference type="Gene3D" id="3.30.160.60">
    <property type="entry name" value="Classic Zinc Finger"/>
    <property type="match status" value="1"/>
</dbReference>
<feature type="region of interest" description="Disordered" evidence="5">
    <location>
        <begin position="25"/>
        <end position="45"/>
    </location>
</feature>
<dbReference type="GO" id="GO:0008270">
    <property type="term" value="F:zinc ion binding"/>
    <property type="evidence" value="ECO:0007669"/>
    <property type="project" value="UniProtKB-KW"/>
</dbReference>
<feature type="compositionally biased region" description="Low complexity" evidence="5">
    <location>
        <begin position="32"/>
        <end position="45"/>
    </location>
</feature>
<protein>
    <submittedName>
        <fullName evidence="7">Predicted protein</fullName>
    </submittedName>
</protein>
<gene>
    <name evidence="7" type="ORF">LACBIDRAFT_324602</name>
</gene>